<evidence type="ECO:0000256" key="6">
    <source>
        <dbReference type="ARBA" id="ARBA00023136"/>
    </source>
</evidence>
<name>A0A2W7RZ77_9BACT</name>
<dbReference type="InterPro" id="IPR003423">
    <property type="entry name" value="OMP_efflux"/>
</dbReference>
<reference evidence="10 11" key="1">
    <citation type="submission" date="2018-06" db="EMBL/GenBank/DDBJ databases">
        <title>Genomic Encyclopedia of Archaeal and Bacterial Type Strains, Phase II (KMG-II): from individual species to whole genera.</title>
        <authorList>
            <person name="Goeker M."/>
        </authorList>
    </citation>
    <scope>NUCLEOTIDE SEQUENCE [LARGE SCALE GENOMIC DNA]</scope>
    <source>
        <strain evidence="10 11">DSM 23241</strain>
    </source>
</reference>
<dbReference type="PANTHER" id="PTHR30026:SF20">
    <property type="entry name" value="OUTER MEMBRANE PROTEIN TOLC"/>
    <property type="match status" value="1"/>
</dbReference>
<keyword evidence="7" id="KW-0998">Cell outer membrane</keyword>
<keyword evidence="3" id="KW-0813">Transport</keyword>
<dbReference type="Proteomes" id="UP000249720">
    <property type="component" value="Unassembled WGS sequence"/>
</dbReference>
<gene>
    <name evidence="10" type="ORF">LX80_00324</name>
</gene>
<evidence type="ECO:0000256" key="3">
    <source>
        <dbReference type="ARBA" id="ARBA00022448"/>
    </source>
</evidence>
<evidence type="ECO:0000256" key="5">
    <source>
        <dbReference type="ARBA" id="ARBA00022692"/>
    </source>
</evidence>
<feature type="chain" id="PRO_5016179951" evidence="9">
    <location>
        <begin position="20"/>
        <end position="427"/>
    </location>
</feature>
<dbReference type="GO" id="GO:1990281">
    <property type="term" value="C:efflux pump complex"/>
    <property type="evidence" value="ECO:0007669"/>
    <property type="project" value="TreeGrafter"/>
</dbReference>
<evidence type="ECO:0000256" key="7">
    <source>
        <dbReference type="ARBA" id="ARBA00023237"/>
    </source>
</evidence>
<dbReference type="GO" id="GO:0015288">
    <property type="term" value="F:porin activity"/>
    <property type="evidence" value="ECO:0007669"/>
    <property type="project" value="TreeGrafter"/>
</dbReference>
<feature type="signal peptide" evidence="9">
    <location>
        <begin position="1"/>
        <end position="19"/>
    </location>
</feature>
<organism evidence="10 11">
    <name type="scientific">Hydrotalea sandarakina</name>
    <dbReference type="NCBI Taxonomy" id="1004304"/>
    <lineage>
        <taxon>Bacteria</taxon>
        <taxon>Pseudomonadati</taxon>
        <taxon>Bacteroidota</taxon>
        <taxon>Chitinophagia</taxon>
        <taxon>Chitinophagales</taxon>
        <taxon>Chitinophagaceae</taxon>
        <taxon>Hydrotalea</taxon>
    </lineage>
</organism>
<dbReference type="SUPFAM" id="SSF56954">
    <property type="entry name" value="Outer membrane efflux proteins (OEP)"/>
    <property type="match status" value="1"/>
</dbReference>
<dbReference type="GO" id="GO:0009279">
    <property type="term" value="C:cell outer membrane"/>
    <property type="evidence" value="ECO:0007669"/>
    <property type="project" value="UniProtKB-SubCell"/>
</dbReference>
<dbReference type="Pfam" id="PF02321">
    <property type="entry name" value="OEP"/>
    <property type="match status" value="2"/>
</dbReference>
<keyword evidence="11" id="KW-1185">Reference proteome</keyword>
<dbReference type="InterPro" id="IPR051906">
    <property type="entry name" value="TolC-like"/>
</dbReference>
<dbReference type="GO" id="GO:0015562">
    <property type="term" value="F:efflux transmembrane transporter activity"/>
    <property type="evidence" value="ECO:0007669"/>
    <property type="project" value="InterPro"/>
</dbReference>
<dbReference type="AlphaFoldDB" id="A0A2W7RZ77"/>
<accession>A0A2W7RZ77</accession>
<dbReference type="PANTHER" id="PTHR30026">
    <property type="entry name" value="OUTER MEMBRANE PROTEIN TOLC"/>
    <property type="match status" value="1"/>
</dbReference>
<keyword evidence="9" id="KW-0732">Signal</keyword>
<feature type="coiled-coil region" evidence="8">
    <location>
        <begin position="186"/>
        <end position="213"/>
    </location>
</feature>
<evidence type="ECO:0000256" key="1">
    <source>
        <dbReference type="ARBA" id="ARBA00004442"/>
    </source>
</evidence>
<evidence type="ECO:0000256" key="2">
    <source>
        <dbReference type="ARBA" id="ARBA00007613"/>
    </source>
</evidence>
<keyword evidence="6" id="KW-0472">Membrane</keyword>
<dbReference type="OrthoDB" id="1674528at2"/>
<protein>
    <submittedName>
        <fullName evidence="10">Outer membrane protein TolC</fullName>
    </submittedName>
</protein>
<proteinExistence type="inferred from homology"/>
<comment type="similarity">
    <text evidence="2">Belongs to the outer membrane factor (OMF) (TC 1.B.17) family.</text>
</comment>
<evidence type="ECO:0000313" key="11">
    <source>
        <dbReference type="Proteomes" id="UP000249720"/>
    </source>
</evidence>
<keyword evidence="4" id="KW-1134">Transmembrane beta strand</keyword>
<comment type="caution">
    <text evidence="10">The sequence shown here is derived from an EMBL/GenBank/DDBJ whole genome shotgun (WGS) entry which is preliminary data.</text>
</comment>
<comment type="subcellular location">
    <subcellularLocation>
        <location evidence="1">Cell outer membrane</location>
    </subcellularLocation>
</comment>
<sequence>MKKNILLVLFSMYAVYGTAQVQINNELKNLINQSFTYYPKVKEVNNTISTAQQKLELTKLNNMPEVTGNASYAYIQPKITIPLGGTEFQFAPVNSVNASINAQYALIDFGRLKANIEKSKDELQTATHNLSYVKAQLANQVANIYYNIVYLKKAIAIQDSVLKFLNDNKKIVDAKLQNGDALKVDVLNIQAAIDNEQNRKVDLQNAIQKQLNLLNYTTGISLANGTQFDFDLTATNNIDDLIAIAQATNMDFVIMKDKIKEALSDVNIAKLSNKPIVGLQASAGYKNGYIPDVENPRFNYLAGIGITVPIYNGGKTKQQVKLAQNIVKQNELAQETLNNNYKKDIQQALTDIKSNMERIQNTQGQIDEAKYAERLAAARFLNGTGTNLELTNASTNVQRAELTRLQYQYQLCLAKIELARLIGYQYW</sequence>
<evidence type="ECO:0000313" key="10">
    <source>
        <dbReference type="EMBL" id="PZX65831.1"/>
    </source>
</evidence>
<evidence type="ECO:0000256" key="8">
    <source>
        <dbReference type="SAM" id="Coils"/>
    </source>
</evidence>
<evidence type="ECO:0000256" key="9">
    <source>
        <dbReference type="SAM" id="SignalP"/>
    </source>
</evidence>
<keyword evidence="8" id="KW-0175">Coiled coil</keyword>
<keyword evidence="5" id="KW-0812">Transmembrane</keyword>
<dbReference type="Gene3D" id="1.20.1600.10">
    <property type="entry name" value="Outer membrane efflux proteins (OEP)"/>
    <property type="match status" value="1"/>
</dbReference>
<evidence type="ECO:0000256" key="4">
    <source>
        <dbReference type="ARBA" id="ARBA00022452"/>
    </source>
</evidence>
<dbReference type="RefSeq" id="WP_111293284.1">
    <property type="nucleotide sequence ID" value="NZ_QKZV01000001.1"/>
</dbReference>
<dbReference type="EMBL" id="QKZV01000001">
    <property type="protein sequence ID" value="PZX65831.1"/>
    <property type="molecule type" value="Genomic_DNA"/>
</dbReference>